<accession>A0A2G7SP99</accession>
<dbReference type="InterPro" id="IPR021352">
    <property type="entry name" value="DUF2971"/>
</dbReference>
<proteinExistence type="predicted"/>
<reference evidence="1" key="1">
    <citation type="submission" date="2017-10" db="EMBL/GenBank/DDBJ databases">
        <title>Chryseobacterium sp. B5 is a hydrocarbonoclastic and plant growth promoting bacterium.</title>
        <authorList>
            <person name="Thijs S."/>
            <person name="Gkorezis P."/>
            <person name="Van Hamme J."/>
        </authorList>
    </citation>
    <scope>NUCLEOTIDE SEQUENCE</scope>
    <source>
        <strain evidence="1">B5</strain>
    </source>
</reference>
<dbReference type="AlphaFoldDB" id="A0A2G7SP99"/>
<dbReference type="Pfam" id="PF11185">
    <property type="entry name" value="DUF2971"/>
    <property type="match status" value="1"/>
</dbReference>
<comment type="caution">
    <text evidence="1">The sequence shown here is derived from an EMBL/GenBank/DDBJ whole genome shotgun (WGS) entry which is preliminary data.</text>
</comment>
<sequence length="171" mass="19875">MKKTLYKYRQFDELSISALISDKVFLSSPEKFNDPLECKPEIEMDIEIGELKFAVASMIEKRVLPRLNSAAKSLKINHPDLENKIKKLAKIEGSLVLDRIDYNSNDPDLHGRARDYIEWALLSDMEKELRRQYKKGILSLSENPNCHLMWSHYAKNHTGFCIGYDVDLEKK</sequence>
<gene>
    <name evidence="1" type="ORF">CTI11_29985</name>
</gene>
<evidence type="ECO:0000313" key="1">
    <source>
        <dbReference type="EMBL" id="PII29474.1"/>
    </source>
</evidence>
<name>A0A2G7SP99_9FLAO</name>
<dbReference type="EMBL" id="PEKC01000315">
    <property type="protein sequence ID" value="PII29474.1"/>
    <property type="molecule type" value="Genomic_DNA"/>
</dbReference>
<organism evidence="1">
    <name type="scientific">Chryseobacterium sp. B5</name>
    <dbReference type="NCBI Taxonomy" id="2050562"/>
    <lineage>
        <taxon>Bacteria</taxon>
        <taxon>Pseudomonadati</taxon>
        <taxon>Bacteroidota</taxon>
        <taxon>Flavobacteriia</taxon>
        <taxon>Flavobacteriales</taxon>
        <taxon>Weeksellaceae</taxon>
        <taxon>Chryseobacterium group</taxon>
        <taxon>Chryseobacterium</taxon>
    </lineage>
</organism>
<protein>
    <recommendedName>
        <fullName evidence="2">DUF2971 domain-containing protein</fullName>
    </recommendedName>
</protein>
<evidence type="ECO:0008006" key="2">
    <source>
        <dbReference type="Google" id="ProtNLM"/>
    </source>
</evidence>